<organism evidence="4">
    <name type="scientific">Anisakis simplex</name>
    <name type="common">Herring worm</name>
    <dbReference type="NCBI Taxonomy" id="6269"/>
    <lineage>
        <taxon>Eukaryota</taxon>
        <taxon>Metazoa</taxon>
        <taxon>Ecdysozoa</taxon>
        <taxon>Nematoda</taxon>
        <taxon>Chromadorea</taxon>
        <taxon>Rhabditida</taxon>
        <taxon>Spirurina</taxon>
        <taxon>Ascaridomorpha</taxon>
        <taxon>Ascaridoidea</taxon>
        <taxon>Anisakidae</taxon>
        <taxon>Anisakis</taxon>
        <taxon>Anisakis simplex complex</taxon>
    </lineage>
</organism>
<sequence>MIFEVIPEDRVRLRDEVESNLDEKLLKQQIDNGCFEVDRVTTYLVELMSRLCAPVRDEQLKKIREAENIVDILRGTCELLDQTKIDIANFTIKQNRSEIEAYSAEYELTQFKKIMDLDPG</sequence>
<comment type="similarity">
    <text evidence="1">Belongs to the TCP11 family.</text>
</comment>
<dbReference type="OrthoDB" id="276323at2759"/>
<name>A0A0M3JF24_ANISI</name>
<dbReference type="PANTHER" id="PTHR12832">
    <property type="entry name" value="TESTIS-SPECIFIC PROTEIN PBS13 T-COMPLEX 11"/>
    <property type="match status" value="1"/>
</dbReference>
<gene>
    <name evidence="2" type="ORF">ASIM_LOCUS6014</name>
</gene>
<evidence type="ECO:0000313" key="2">
    <source>
        <dbReference type="EMBL" id="VDK26399.1"/>
    </source>
</evidence>
<keyword evidence="3" id="KW-1185">Reference proteome</keyword>
<evidence type="ECO:0000256" key="1">
    <source>
        <dbReference type="ARBA" id="ARBA00010954"/>
    </source>
</evidence>
<dbReference type="AlphaFoldDB" id="A0A0M3JF24"/>
<accession>A0A0M3JF24</accession>
<dbReference type="Pfam" id="PF05794">
    <property type="entry name" value="Tcp11"/>
    <property type="match status" value="1"/>
</dbReference>
<dbReference type="PANTHER" id="PTHR12832:SF11">
    <property type="entry name" value="LD23868P"/>
    <property type="match status" value="1"/>
</dbReference>
<evidence type="ECO:0000313" key="3">
    <source>
        <dbReference type="Proteomes" id="UP000267096"/>
    </source>
</evidence>
<proteinExistence type="inferred from homology"/>
<dbReference type="WBParaSite" id="ASIM_0000622401-mRNA-1">
    <property type="protein sequence ID" value="ASIM_0000622401-mRNA-1"/>
    <property type="gene ID" value="ASIM_0000622401"/>
</dbReference>
<evidence type="ECO:0000313" key="4">
    <source>
        <dbReference type="WBParaSite" id="ASIM_0000622401-mRNA-1"/>
    </source>
</evidence>
<dbReference type="GO" id="GO:0007165">
    <property type="term" value="P:signal transduction"/>
    <property type="evidence" value="ECO:0007669"/>
    <property type="project" value="TreeGrafter"/>
</dbReference>
<protein>
    <submittedName>
        <fullName evidence="4">Testis-specific protein pbs13-related (inferred by orthology to a S. mansoni protein)</fullName>
    </submittedName>
</protein>
<dbReference type="EMBL" id="UYRR01012525">
    <property type="protein sequence ID" value="VDK26399.1"/>
    <property type="molecule type" value="Genomic_DNA"/>
</dbReference>
<dbReference type="Proteomes" id="UP000267096">
    <property type="component" value="Unassembled WGS sequence"/>
</dbReference>
<dbReference type="InterPro" id="IPR008862">
    <property type="entry name" value="Tcp11"/>
</dbReference>
<reference evidence="4" key="1">
    <citation type="submission" date="2017-02" db="UniProtKB">
        <authorList>
            <consortium name="WormBaseParasite"/>
        </authorList>
    </citation>
    <scope>IDENTIFICATION</scope>
</reference>
<reference evidence="2 3" key="2">
    <citation type="submission" date="2018-11" db="EMBL/GenBank/DDBJ databases">
        <authorList>
            <consortium name="Pathogen Informatics"/>
        </authorList>
    </citation>
    <scope>NUCLEOTIDE SEQUENCE [LARGE SCALE GENOMIC DNA]</scope>
</reference>